<organism evidence="1 2">
    <name type="scientific">Datura stramonium</name>
    <name type="common">Jimsonweed</name>
    <name type="synonym">Common thornapple</name>
    <dbReference type="NCBI Taxonomy" id="4076"/>
    <lineage>
        <taxon>Eukaryota</taxon>
        <taxon>Viridiplantae</taxon>
        <taxon>Streptophyta</taxon>
        <taxon>Embryophyta</taxon>
        <taxon>Tracheophyta</taxon>
        <taxon>Spermatophyta</taxon>
        <taxon>Magnoliopsida</taxon>
        <taxon>eudicotyledons</taxon>
        <taxon>Gunneridae</taxon>
        <taxon>Pentapetalae</taxon>
        <taxon>asterids</taxon>
        <taxon>lamiids</taxon>
        <taxon>Solanales</taxon>
        <taxon>Solanaceae</taxon>
        <taxon>Solanoideae</taxon>
        <taxon>Datureae</taxon>
        <taxon>Datura</taxon>
    </lineage>
</organism>
<name>A0ABS8RZF6_DATST</name>
<dbReference type="InterPro" id="IPR050194">
    <property type="entry name" value="Glycosyltransferase_grp1"/>
</dbReference>
<dbReference type="EMBL" id="JACEIK010000197">
    <property type="protein sequence ID" value="MCD7452151.1"/>
    <property type="molecule type" value="Genomic_DNA"/>
</dbReference>
<proteinExistence type="predicted"/>
<evidence type="ECO:0000313" key="2">
    <source>
        <dbReference type="Proteomes" id="UP000823775"/>
    </source>
</evidence>
<keyword evidence="2" id="KW-1185">Reference proteome</keyword>
<sequence>MSSFSSFLFIPCDSLPQSSSYSLSSFFTSSFHKVSCFSTSRTNPVSSICRKVSFLQCEKSFRRKPFEKRPLIATASNKMTITEYRDEEEENPPLLLESEMKEPRRIALFVEPSPFAYVSGYKNRFQNFIKYLREMGDEVYPMFENDVVSL</sequence>
<accession>A0ABS8RZF6</accession>
<dbReference type="Proteomes" id="UP000823775">
    <property type="component" value="Unassembled WGS sequence"/>
</dbReference>
<reference evidence="1 2" key="1">
    <citation type="journal article" date="2021" name="BMC Genomics">
        <title>Datura genome reveals duplications of psychoactive alkaloid biosynthetic genes and high mutation rate following tissue culture.</title>
        <authorList>
            <person name="Rajewski A."/>
            <person name="Carter-House D."/>
            <person name="Stajich J."/>
            <person name="Litt A."/>
        </authorList>
    </citation>
    <scope>NUCLEOTIDE SEQUENCE [LARGE SCALE GENOMIC DNA]</scope>
    <source>
        <strain evidence="1">AR-01</strain>
    </source>
</reference>
<dbReference type="PANTHER" id="PTHR45947:SF7">
    <property type="entry name" value="SULFOQUINOVOSYL TRANSFERASE SQD2-LIKE"/>
    <property type="match status" value="1"/>
</dbReference>
<comment type="caution">
    <text evidence="1">The sequence shown here is derived from an EMBL/GenBank/DDBJ whole genome shotgun (WGS) entry which is preliminary data.</text>
</comment>
<evidence type="ECO:0000313" key="1">
    <source>
        <dbReference type="EMBL" id="MCD7452151.1"/>
    </source>
</evidence>
<dbReference type="PANTHER" id="PTHR45947">
    <property type="entry name" value="SULFOQUINOVOSYL TRANSFERASE SQD2"/>
    <property type="match status" value="1"/>
</dbReference>
<protein>
    <submittedName>
        <fullName evidence="1">Uncharacterized protein</fullName>
    </submittedName>
</protein>
<gene>
    <name evidence="1" type="ORF">HAX54_015263</name>
</gene>